<comment type="caution">
    <text evidence="2">The sequence shown here is derived from an EMBL/GenBank/DDBJ whole genome shotgun (WGS) entry which is preliminary data.</text>
</comment>
<reference evidence="2 3" key="1">
    <citation type="submission" date="2019-06" db="EMBL/GenBank/DDBJ databases">
        <title>Genomic Encyclopedia of Type Strains, Phase IV (KMG-V): Genome sequencing to study the core and pangenomes of soil and plant-associated prokaryotes.</title>
        <authorList>
            <person name="Whitman W."/>
        </authorList>
    </citation>
    <scope>NUCLEOTIDE SEQUENCE [LARGE SCALE GENOMIC DNA]</scope>
    <source>
        <strain evidence="2 3">BR 10355</strain>
    </source>
</reference>
<keyword evidence="3" id="KW-1185">Reference proteome</keyword>
<evidence type="ECO:0000313" key="3">
    <source>
        <dbReference type="Proteomes" id="UP000321304"/>
    </source>
</evidence>
<dbReference type="EMBL" id="VITY01000012">
    <property type="protein sequence ID" value="TWB92060.1"/>
    <property type="molecule type" value="Genomic_DNA"/>
</dbReference>
<accession>A0A560LFP5</accession>
<dbReference type="RefSeq" id="WP_146990612.1">
    <property type="nucleotide sequence ID" value="NZ_VITY01000012.1"/>
</dbReference>
<dbReference type="Proteomes" id="UP000321304">
    <property type="component" value="Unassembled WGS sequence"/>
</dbReference>
<organism evidence="2 3">
    <name type="scientific">Bradyrhizobium macuxiense</name>
    <dbReference type="NCBI Taxonomy" id="1755647"/>
    <lineage>
        <taxon>Bacteria</taxon>
        <taxon>Pseudomonadati</taxon>
        <taxon>Pseudomonadota</taxon>
        <taxon>Alphaproteobacteria</taxon>
        <taxon>Hyphomicrobiales</taxon>
        <taxon>Nitrobacteraceae</taxon>
        <taxon>Bradyrhizobium</taxon>
    </lineage>
</organism>
<name>A0A560LFP5_9BRAD</name>
<protein>
    <submittedName>
        <fullName evidence="2">Uncharacterized protein</fullName>
    </submittedName>
</protein>
<evidence type="ECO:0000256" key="1">
    <source>
        <dbReference type="SAM" id="MobiDB-lite"/>
    </source>
</evidence>
<feature type="region of interest" description="Disordered" evidence="1">
    <location>
        <begin position="1"/>
        <end position="26"/>
    </location>
</feature>
<evidence type="ECO:0000313" key="2">
    <source>
        <dbReference type="EMBL" id="TWB92060.1"/>
    </source>
</evidence>
<gene>
    <name evidence="2" type="ORF">FBZ93_112128</name>
</gene>
<dbReference type="OrthoDB" id="8223586at2"/>
<sequence length="239" mass="26693">MPFVFDQTEIEWPDDESDPPSPRANQFVYLPPPEFGGAREPVHFTLDIPPEPPVPGPVTPAITRPSLWDRLWGRRLPTAQVTPAVKTAAEAWAAREVFTRQRMIAITVPALRELGVQRLYCRYDGGNDEGFSWLDSATLHDGTRVDADALAQRLTEQRFLDRLVAGGVMNRIDGTSERDQIASFVRDWMCTEWATLLLGRGYGTGEYVMYGAFVVDLDACSVVDDPRADPVTSNIEIAR</sequence>
<feature type="compositionally biased region" description="Acidic residues" evidence="1">
    <location>
        <begin position="8"/>
        <end position="18"/>
    </location>
</feature>
<proteinExistence type="predicted"/>
<dbReference type="AlphaFoldDB" id="A0A560LFP5"/>